<evidence type="ECO:0000313" key="2">
    <source>
        <dbReference type="EMBL" id="KAF9747704.1"/>
    </source>
</evidence>
<evidence type="ECO:0000256" key="1">
    <source>
        <dbReference type="SAM" id="MobiDB-lite"/>
    </source>
</evidence>
<feature type="compositionally biased region" description="Low complexity" evidence="1">
    <location>
        <begin position="165"/>
        <end position="222"/>
    </location>
</feature>
<evidence type="ECO:0000313" key="3">
    <source>
        <dbReference type="Proteomes" id="UP000616885"/>
    </source>
</evidence>
<organism evidence="2 3">
    <name type="scientific">Bionectria ochroleuca</name>
    <name type="common">Gliocladium roseum</name>
    <dbReference type="NCBI Taxonomy" id="29856"/>
    <lineage>
        <taxon>Eukaryota</taxon>
        <taxon>Fungi</taxon>
        <taxon>Dikarya</taxon>
        <taxon>Ascomycota</taxon>
        <taxon>Pezizomycotina</taxon>
        <taxon>Sordariomycetes</taxon>
        <taxon>Hypocreomycetidae</taxon>
        <taxon>Hypocreales</taxon>
        <taxon>Bionectriaceae</taxon>
        <taxon>Clonostachys</taxon>
    </lineage>
</organism>
<feature type="region of interest" description="Disordered" evidence="1">
    <location>
        <begin position="152"/>
        <end position="226"/>
    </location>
</feature>
<name>A0A8H7N3Q5_BIOOC</name>
<sequence>MPSRHTSTRTRPYTPHRQMFLPHATFPSSFKGSLVTATTATQVYALTCASSCASTDFPEQTITHISGSSWAGNHVISGSRTSWDCNLAEQQCAMTTVKADEFSAELPTKSESVDTCYMQSHSVMVVVTGGTDKPYSYSTDFYDDGGDADDWPSIQSSAFSSMHCPSSPTATSATTTSAGSTQTAGNGQRNSATNASETASAGVEETSSTSGPTSPGATGTDAPKGHGNFTGVPKSLVLVGLTVTLKFFCSSVTVRGRTF</sequence>
<accession>A0A8H7N3Q5</accession>
<protein>
    <submittedName>
        <fullName evidence="2">Uncharacterized protein</fullName>
    </submittedName>
</protein>
<gene>
    <name evidence="2" type="ORF">IM811_003038</name>
</gene>
<proteinExistence type="predicted"/>
<dbReference type="Proteomes" id="UP000616885">
    <property type="component" value="Unassembled WGS sequence"/>
</dbReference>
<reference evidence="2" key="1">
    <citation type="submission" date="2020-10" db="EMBL/GenBank/DDBJ databases">
        <title>High-Quality Genome Resource of Clonostachys rosea strain S41 by Oxford Nanopore Long-Read Sequencing.</title>
        <authorList>
            <person name="Wang H."/>
        </authorList>
    </citation>
    <scope>NUCLEOTIDE SEQUENCE</scope>
    <source>
        <strain evidence="2">S41</strain>
    </source>
</reference>
<feature type="compositionally biased region" description="Polar residues" evidence="1">
    <location>
        <begin position="153"/>
        <end position="164"/>
    </location>
</feature>
<dbReference type="EMBL" id="JADCTT010000010">
    <property type="protein sequence ID" value="KAF9747704.1"/>
    <property type="molecule type" value="Genomic_DNA"/>
</dbReference>
<dbReference type="AlphaFoldDB" id="A0A8H7N3Q5"/>
<comment type="caution">
    <text evidence="2">The sequence shown here is derived from an EMBL/GenBank/DDBJ whole genome shotgun (WGS) entry which is preliminary data.</text>
</comment>